<dbReference type="RefSeq" id="WP_084017504.1">
    <property type="nucleotide sequence ID" value="NZ_FWXS01000006.1"/>
</dbReference>
<organism evidence="4 5">
    <name type="scientific">Moheibacter sediminis</name>
    <dbReference type="NCBI Taxonomy" id="1434700"/>
    <lineage>
        <taxon>Bacteria</taxon>
        <taxon>Pseudomonadati</taxon>
        <taxon>Bacteroidota</taxon>
        <taxon>Flavobacteriia</taxon>
        <taxon>Flavobacteriales</taxon>
        <taxon>Weeksellaceae</taxon>
        <taxon>Moheibacter</taxon>
    </lineage>
</organism>
<dbReference type="EMBL" id="FWXS01000006">
    <property type="protein sequence ID" value="SMC69934.1"/>
    <property type="molecule type" value="Genomic_DNA"/>
</dbReference>
<dbReference type="OrthoDB" id="9795068at2"/>
<proteinExistence type="predicted"/>
<evidence type="ECO:0000259" key="3">
    <source>
        <dbReference type="Pfam" id="PF00534"/>
    </source>
</evidence>
<evidence type="ECO:0000256" key="1">
    <source>
        <dbReference type="ARBA" id="ARBA00022676"/>
    </source>
</evidence>
<dbReference type="CDD" id="cd03801">
    <property type="entry name" value="GT4_PimA-like"/>
    <property type="match status" value="1"/>
</dbReference>
<evidence type="ECO:0000313" key="5">
    <source>
        <dbReference type="Proteomes" id="UP000192393"/>
    </source>
</evidence>
<dbReference type="STRING" id="1434700.SAMN06296427_10610"/>
<feature type="domain" description="Glycosyl transferase family 1" evidence="3">
    <location>
        <begin position="209"/>
        <end position="364"/>
    </location>
</feature>
<keyword evidence="5" id="KW-1185">Reference proteome</keyword>
<dbReference type="Gene3D" id="3.40.50.2000">
    <property type="entry name" value="Glycogen Phosphorylase B"/>
    <property type="match status" value="2"/>
</dbReference>
<dbReference type="AlphaFoldDB" id="A0A1W2BAR6"/>
<name>A0A1W2BAR6_9FLAO</name>
<evidence type="ECO:0000256" key="2">
    <source>
        <dbReference type="ARBA" id="ARBA00022679"/>
    </source>
</evidence>
<evidence type="ECO:0000313" key="4">
    <source>
        <dbReference type="EMBL" id="SMC69934.1"/>
    </source>
</evidence>
<keyword evidence="2 4" id="KW-0808">Transferase</keyword>
<dbReference type="Proteomes" id="UP000192393">
    <property type="component" value="Unassembled WGS sequence"/>
</dbReference>
<dbReference type="SUPFAM" id="SSF53756">
    <property type="entry name" value="UDP-Glycosyltransferase/glycogen phosphorylase"/>
    <property type="match status" value="1"/>
</dbReference>
<dbReference type="GO" id="GO:0016757">
    <property type="term" value="F:glycosyltransferase activity"/>
    <property type="evidence" value="ECO:0007669"/>
    <property type="project" value="UniProtKB-KW"/>
</dbReference>
<dbReference type="Pfam" id="PF00534">
    <property type="entry name" value="Glycos_transf_1"/>
    <property type="match status" value="1"/>
</dbReference>
<accession>A0A1W2BAR6</accession>
<gene>
    <name evidence="4" type="ORF">SAMN06296427_10610</name>
</gene>
<keyword evidence="1" id="KW-0328">Glycosyltransferase</keyword>
<protein>
    <submittedName>
        <fullName evidence="4">Glycosyltransferase involved in cell wall bisynthesis</fullName>
    </submittedName>
</protein>
<dbReference type="PANTHER" id="PTHR12526">
    <property type="entry name" value="GLYCOSYLTRANSFERASE"/>
    <property type="match status" value="1"/>
</dbReference>
<dbReference type="InterPro" id="IPR001296">
    <property type="entry name" value="Glyco_trans_1"/>
</dbReference>
<sequence length="395" mass="45185">MKNLVFATEARFTKDSQGNIYGDASFSHSLWERYLKVFDRIFVIARVNTDANFKGDFLFLSNSENVIFIEVPYYIGPLEYLKKRKIIKKIIKKNVEKLKDESKFICRIPGQISDLVIDVLNKNKKKYALEVVGDPDDVFAPGTIKHPLRRYFRNKMVKSMENNIRNASGVLYVTKNTLQSKYPVKEGTFTTYASNVQLNSSETIEVPKKWQSKNTINITSIGSLEQMYKAPDVVLEAIKIVNENKKEIEINLLWMGDGKFKDNMIELAKELGIEQNIDFIGNVNKQQVFEHLSNSDIFILASRTEGLPRAIIEAMSIGLPVIGTNVGGIPELIEDSVLVEKNNAIALAEKIEEVISNQVFYNQQAARNFEEAKNYKDEFLAVKRFEFYSFINDNL</sequence>
<dbReference type="PANTHER" id="PTHR12526:SF629">
    <property type="entry name" value="TEICHURONIC ACID BIOSYNTHESIS GLYCOSYLTRANSFERASE TUAH-RELATED"/>
    <property type="match status" value="1"/>
</dbReference>
<reference evidence="4 5" key="1">
    <citation type="submission" date="2017-04" db="EMBL/GenBank/DDBJ databases">
        <authorList>
            <person name="Afonso C.L."/>
            <person name="Miller P.J."/>
            <person name="Scott M.A."/>
            <person name="Spackman E."/>
            <person name="Goraichik I."/>
            <person name="Dimitrov K.M."/>
            <person name="Suarez D.L."/>
            <person name="Swayne D.E."/>
        </authorList>
    </citation>
    <scope>NUCLEOTIDE SEQUENCE [LARGE SCALE GENOMIC DNA]</scope>
    <source>
        <strain evidence="4 5">CGMCC 1.12708</strain>
    </source>
</reference>